<proteinExistence type="predicted"/>
<name>X1T172_9ZZZZ</name>
<comment type="caution">
    <text evidence="1">The sequence shown here is derived from an EMBL/GenBank/DDBJ whole genome shotgun (WGS) entry which is preliminary data.</text>
</comment>
<protein>
    <submittedName>
        <fullName evidence="1">Uncharacterized protein</fullName>
    </submittedName>
</protein>
<accession>X1T172</accession>
<gene>
    <name evidence="1" type="ORF">S12H4_31577</name>
</gene>
<feature type="non-terminal residue" evidence="1">
    <location>
        <position position="106"/>
    </location>
</feature>
<organism evidence="1">
    <name type="scientific">marine sediment metagenome</name>
    <dbReference type="NCBI Taxonomy" id="412755"/>
    <lineage>
        <taxon>unclassified sequences</taxon>
        <taxon>metagenomes</taxon>
        <taxon>ecological metagenomes</taxon>
    </lineage>
</organism>
<dbReference type="EMBL" id="BARW01018445">
    <property type="protein sequence ID" value="GAI99047.1"/>
    <property type="molecule type" value="Genomic_DNA"/>
</dbReference>
<reference evidence="1" key="1">
    <citation type="journal article" date="2014" name="Front. Microbiol.">
        <title>High frequency of phylogenetically diverse reductive dehalogenase-homologous genes in deep subseafloor sedimentary metagenomes.</title>
        <authorList>
            <person name="Kawai M."/>
            <person name="Futagami T."/>
            <person name="Toyoda A."/>
            <person name="Takaki Y."/>
            <person name="Nishi S."/>
            <person name="Hori S."/>
            <person name="Arai W."/>
            <person name="Tsubouchi T."/>
            <person name="Morono Y."/>
            <person name="Uchiyama I."/>
            <person name="Ito T."/>
            <person name="Fujiyama A."/>
            <person name="Inagaki F."/>
            <person name="Takami H."/>
        </authorList>
    </citation>
    <scope>NUCLEOTIDE SEQUENCE</scope>
    <source>
        <strain evidence="1">Expedition CK06-06</strain>
    </source>
</reference>
<sequence>MWEFVLLTGERISIPDADIYILAAWHSVYEQLLGLGGKTGVLWTSSAGEVDFEPVEREYLRRVREDPRISFIWFGDIALAKVYPEKGFYAPYPMDVDKVSPPMWKR</sequence>
<evidence type="ECO:0000313" key="1">
    <source>
        <dbReference type="EMBL" id="GAI99047.1"/>
    </source>
</evidence>
<dbReference type="AlphaFoldDB" id="X1T172"/>